<sequence>MDSKERCNKKGSIVGTCTL</sequence>
<reference evidence="1" key="1">
    <citation type="submission" date="2017-05" db="UniProtKB">
        <authorList>
            <consortium name="EnsemblMetazoa"/>
        </authorList>
    </citation>
    <scope>IDENTIFICATION</scope>
</reference>
<evidence type="ECO:0000313" key="1">
    <source>
        <dbReference type="EnsemblMetazoa" id="Aqu2.1.32471_001"/>
    </source>
</evidence>
<proteinExistence type="predicted"/>
<accession>A0A1X7UXP5</accession>
<dbReference type="InParanoid" id="A0A1X7UXP5"/>
<name>A0A1X7UXP5_AMPQE</name>
<organism evidence="1">
    <name type="scientific">Amphimedon queenslandica</name>
    <name type="common">Sponge</name>
    <dbReference type="NCBI Taxonomy" id="400682"/>
    <lineage>
        <taxon>Eukaryota</taxon>
        <taxon>Metazoa</taxon>
        <taxon>Porifera</taxon>
        <taxon>Demospongiae</taxon>
        <taxon>Heteroscleromorpha</taxon>
        <taxon>Haplosclerida</taxon>
        <taxon>Niphatidae</taxon>
        <taxon>Amphimedon</taxon>
    </lineage>
</organism>
<dbReference type="AlphaFoldDB" id="A0A1X7UXP5"/>
<protein>
    <submittedName>
        <fullName evidence="1">Uncharacterized protein</fullName>
    </submittedName>
</protein>
<dbReference type="EnsemblMetazoa" id="Aqu2.1.32471_001">
    <property type="protein sequence ID" value="Aqu2.1.32471_001"/>
    <property type="gene ID" value="Aqu2.1.32471"/>
</dbReference>